<keyword evidence="4" id="KW-1185">Reference proteome</keyword>
<dbReference type="EMBL" id="SEYY01001463">
    <property type="protein sequence ID" value="KAB7505288.1"/>
    <property type="molecule type" value="Genomic_DNA"/>
</dbReference>
<gene>
    <name evidence="3" type="ORF">Anas_05939</name>
</gene>
<name>A0A5N5TGS0_9CRUS</name>
<dbReference type="Gene3D" id="3.40.50.1820">
    <property type="entry name" value="alpha/beta hydrolase"/>
    <property type="match status" value="1"/>
</dbReference>
<evidence type="ECO:0000256" key="1">
    <source>
        <dbReference type="ARBA" id="ARBA00023180"/>
    </source>
</evidence>
<feature type="domain" description="Carboxylesterase type B" evidence="2">
    <location>
        <begin position="5"/>
        <end position="278"/>
    </location>
</feature>
<evidence type="ECO:0000313" key="4">
    <source>
        <dbReference type="Proteomes" id="UP000326759"/>
    </source>
</evidence>
<proteinExistence type="predicted"/>
<keyword evidence="1" id="KW-0325">Glycoprotein</keyword>
<sequence>MGKNAVIPDEPHHMIKHYEMLQVPWLVGTNKNDGAFRVQDILKDPALINQLNTNWDKYGPLLLHLTKYSCKDPVQIANRIKDFYMGKSKFGEYSINKFIEMITDRFFLYPTEMASQEHSFYLRKYKQFVYRYILTYCGKKSFLDIMNKVNPKEEVKSTLGMKSLNPRFSNKQNDAHGLGVSFMDELLFLFPSPKLEFAYDLNFFGEEAAKVASMMQILWTNFIKGGDPTPIIPGGTEDVSPWGTWWEPYVKGTLYYMQIDPEMATQDTPLKEKEMNFWKDLPLFENRDKNIIRDEL</sequence>
<dbReference type="PANTHER" id="PTHR11559">
    <property type="entry name" value="CARBOXYLESTERASE"/>
    <property type="match status" value="1"/>
</dbReference>
<dbReference type="Proteomes" id="UP000326759">
    <property type="component" value="Unassembled WGS sequence"/>
</dbReference>
<dbReference type="OrthoDB" id="19653at2759"/>
<dbReference type="InterPro" id="IPR029058">
    <property type="entry name" value="AB_hydrolase_fold"/>
</dbReference>
<dbReference type="InterPro" id="IPR050309">
    <property type="entry name" value="Type-B_Carboxylest/Lipase"/>
</dbReference>
<dbReference type="InterPro" id="IPR002018">
    <property type="entry name" value="CarbesteraseB"/>
</dbReference>
<evidence type="ECO:0000259" key="2">
    <source>
        <dbReference type="Pfam" id="PF00135"/>
    </source>
</evidence>
<dbReference type="Pfam" id="PF00135">
    <property type="entry name" value="COesterase"/>
    <property type="match status" value="1"/>
</dbReference>
<dbReference type="AlphaFoldDB" id="A0A5N5TGS0"/>
<dbReference type="SUPFAM" id="SSF53474">
    <property type="entry name" value="alpha/beta-Hydrolases"/>
    <property type="match status" value="1"/>
</dbReference>
<accession>A0A5N5TGS0</accession>
<reference evidence="3 4" key="1">
    <citation type="journal article" date="2019" name="PLoS Biol.">
        <title>Sex chromosomes control vertical transmission of feminizing Wolbachia symbionts in an isopod.</title>
        <authorList>
            <person name="Becking T."/>
            <person name="Chebbi M.A."/>
            <person name="Giraud I."/>
            <person name="Moumen B."/>
            <person name="Laverre T."/>
            <person name="Caubet Y."/>
            <person name="Peccoud J."/>
            <person name="Gilbert C."/>
            <person name="Cordaux R."/>
        </authorList>
    </citation>
    <scope>NUCLEOTIDE SEQUENCE [LARGE SCALE GENOMIC DNA]</scope>
    <source>
        <strain evidence="3">ANa2</strain>
        <tissue evidence="3">Whole body excluding digestive tract and cuticle</tissue>
    </source>
</reference>
<protein>
    <recommendedName>
        <fullName evidence="2">Carboxylesterase type B domain-containing protein</fullName>
    </recommendedName>
</protein>
<comment type="caution">
    <text evidence="3">The sequence shown here is derived from an EMBL/GenBank/DDBJ whole genome shotgun (WGS) entry which is preliminary data.</text>
</comment>
<evidence type="ECO:0000313" key="3">
    <source>
        <dbReference type="EMBL" id="KAB7505288.1"/>
    </source>
</evidence>
<organism evidence="3 4">
    <name type="scientific">Armadillidium nasatum</name>
    <dbReference type="NCBI Taxonomy" id="96803"/>
    <lineage>
        <taxon>Eukaryota</taxon>
        <taxon>Metazoa</taxon>
        <taxon>Ecdysozoa</taxon>
        <taxon>Arthropoda</taxon>
        <taxon>Crustacea</taxon>
        <taxon>Multicrustacea</taxon>
        <taxon>Malacostraca</taxon>
        <taxon>Eumalacostraca</taxon>
        <taxon>Peracarida</taxon>
        <taxon>Isopoda</taxon>
        <taxon>Oniscidea</taxon>
        <taxon>Crinocheta</taxon>
        <taxon>Armadillidiidae</taxon>
        <taxon>Armadillidium</taxon>
    </lineage>
</organism>